<keyword evidence="6" id="KW-0812">Transmembrane</keyword>
<dbReference type="SUPFAM" id="SSF53448">
    <property type="entry name" value="Nucleotide-diphospho-sugar transferases"/>
    <property type="match status" value="1"/>
</dbReference>
<evidence type="ECO:0000313" key="7">
    <source>
        <dbReference type="EMBL" id="PSK36106.1"/>
    </source>
</evidence>
<dbReference type="EMBL" id="NHZQ01000422">
    <property type="protein sequence ID" value="PSK36106.1"/>
    <property type="molecule type" value="Genomic_DNA"/>
</dbReference>
<dbReference type="PANTHER" id="PTHR22913">
    <property type="entry name" value="HYALURONAN SYNTHASE"/>
    <property type="match status" value="1"/>
</dbReference>
<dbReference type="Pfam" id="PF13641">
    <property type="entry name" value="Glyco_tranf_2_3"/>
    <property type="match status" value="1"/>
</dbReference>
<evidence type="ECO:0000313" key="8">
    <source>
        <dbReference type="Proteomes" id="UP000243723"/>
    </source>
</evidence>
<keyword evidence="5 6" id="KW-0472">Membrane</keyword>
<dbReference type="AlphaFoldDB" id="A0A2P7YJG7"/>
<evidence type="ECO:0000256" key="6">
    <source>
        <dbReference type="SAM" id="Phobius"/>
    </source>
</evidence>
<dbReference type="Proteomes" id="UP000243723">
    <property type="component" value="Unassembled WGS sequence"/>
</dbReference>
<gene>
    <name evidence="7" type="ORF">B9Z65_5921</name>
</gene>
<evidence type="ECO:0000256" key="2">
    <source>
        <dbReference type="ARBA" id="ARBA00022475"/>
    </source>
</evidence>
<evidence type="ECO:0008006" key="9">
    <source>
        <dbReference type="Google" id="ProtNLM"/>
    </source>
</evidence>
<feature type="transmembrane region" description="Helical" evidence="6">
    <location>
        <begin position="583"/>
        <end position="605"/>
    </location>
</feature>
<keyword evidence="3" id="KW-0328">Glycosyltransferase</keyword>
<comment type="caution">
    <text evidence="7">The sequence shown here is derived from an EMBL/GenBank/DDBJ whole genome shotgun (WGS) entry which is preliminary data.</text>
</comment>
<dbReference type="PANTHER" id="PTHR22913:SF12">
    <property type="entry name" value="MANNURONAN SYNTHASE"/>
    <property type="match status" value="1"/>
</dbReference>
<keyword evidence="8" id="KW-1185">Reference proteome</keyword>
<dbReference type="OrthoDB" id="9876900at2759"/>
<organism evidence="7 8">
    <name type="scientific">Elsinoe australis</name>
    <dbReference type="NCBI Taxonomy" id="40998"/>
    <lineage>
        <taxon>Eukaryota</taxon>
        <taxon>Fungi</taxon>
        <taxon>Dikarya</taxon>
        <taxon>Ascomycota</taxon>
        <taxon>Pezizomycotina</taxon>
        <taxon>Dothideomycetes</taxon>
        <taxon>Dothideomycetidae</taxon>
        <taxon>Myriangiales</taxon>
        <taxon>Elsinoaceae</taxon>
        <taxon>Elsinoe</taxon>
    </lineage>
</organism>
<feature type="transmembrane region" description="Helical" evidence="6">
    <location>
        <begin position="16"/>
        <end position="40"/>
    </location>
</feature>
<evidence type="ECO:0000256" key="3">
    <source>
        <dbReference type="ARBA" id="ARBA00022676"/>
    </source>
</evidence>
<protein>
    <recommendedName>
        <fullName evidence="9">Glycosyltransferase 2-like domain-containing protein</fullName>
    </recommendedName>
</protein>
<dbReference type="InterPro" id="IPR029044">
    <property type="entry name" value="Nucleotide-diphossugar_trans"/>
</dbReference>
<keyword evidence="4" id="KW-0808">Transferase</keyword>
<evidence type="ECO:0000256" key="5">
    <source>
        <dbReference type="ARBA" id="ARBA00023136"/>
    </source>
</evidence>
<feature type="transmembrane region" description="Helical" evidence="6">
    <location>
        <begin position="46"/>
        <end position="68"/>
    </location>
</feature>
<sequence>MSVLSSFRSAFSSLRAAFLLSLLKPILHAALNVLLVYLLVNYWSSATWGLPLFAEAIVQIFCSELNIFKLRRRQRQTEELIAAPGQLGLEEGKGLVSLSCVTSLVGYREDETVWRKCLESYRDNYDGRVRAVCMGIDGDDLEDRAMVQVAKKVFGADLIIVELDETFGSLADKMSLQALSSSDDPASPLPLHEKSLPQVTVDEEEDDIIDTLVARASIILEANGALYNIGSTSVRPVCIKQPHHSKKEIMFTTFIFSLAIARANAIDFLWSSDSDSWVFPGTLDTAIKSIYSDARIGGTATRFSIHNDSASTIATLAAATYEADFALQIGVLSSCNTTDCQPGPCALFRVSALTPILLPWYNQRILGHRPLINDDRHLTTRLLLTSHAVTSHPLALTATDTPTTIPSYILQQTRWARASFLEAAFYPRIFLLHHPLLCLATFRRFYLPALNIWIVIHYLTSGQSAGFSSLPDVALRLATAGTYSALRMGGGWKSVPRLCASMLLFQVPQAAFQVWAAASAFENGWGTGGRSEGERRRKGAWEWGKVGPVWVTGLWLGAVGGAVAKGVAVALGVGGLGGLGEEAVAGVVAGVGFVVVVVLFAVTVWRGA</sequence>
<name>A0A2P7YJG7_9PEZI</name>
<dbReference type="GO" id="GO:0050501">
    <property type="term" value="F:hyaluronan synthase activity"/>
    <property type="evidence" value="ECO:0007669"/>
    <property type="project" value="TreeGrafter"/>
</dbReference>
<feature type="transmembrane region" description="Helical" evidence="6">
    <location>
        <begin position="546"/>
        <end position="571"/>
    </location>
</feature>
<dbReference type="GO" id="GO:0085029">
    <property type="term" value="P:extracellular matrix assembly"/>
    <property type="evidence" value="ECO:0007669"/>
    <property type="project" value="TreeGrafter"/>
</dbReference>
<evidence type="ECO:0000256" key="4">
    <source>
        <dbReference type="ARBA" id="ARBA00022679"/>
    </source>
</evidence>
<accession>A0A2P7YJG7</accession>
<dbReference type="GO" id="GO:0005886">
    <property type="term" value="C:plasma membrane"/>
    <property type="evidence" value="ECO:0007669"/>
    <property type="project" value="UniProtKB-SubCell"/>
</dbReference>
<dbReference type="GO" id="GO:0030213">
    <property type="term" value="P:hyaluronan biosynthetic process"/>
    <property type="evidence" value="ECO:0007669"/>
    <property type="project" value="TreeGrafter"/>
</dbReference>
<keyword evidence="6" id="KW-1133">Transmembrane helix</keyword>
<evidence type="ECO:0000256" key="1">
    <source>
        <dbReference type="ARBA" id="ARBA00004236"/>
    </source>
</evidence>
<keyword evidence="2" id="KW-1003">Cell membrane</keyword>
<proteinExistence type="predicted"/>
<reference evidence="7 8" key="1">
    <citation type="submission" date="2017-05" db="EMBL/GenBank/DDBJ databases">
        <title>Draft genome sequence of Elsinoe australis.</title>
        <authorList>
            <person name="Cheng Q."/>
        </authorList>
    </citation>
    <scope>NUCLEOTIDE SEQUENCE [LARGE SCALE GENOMIC DNA]</scope>
    <source>
        <strain evidence="7 8">NL1</strain>
    </source>
</reference>
<comment type="subcellular location">
    <subcellularLocation>
        <location evidence="1">Cell membrane</location>
    </subcellularLocation>
</comment>
<dbReference type="STRING" id="40998.A0A2P7YJG7"/>